<comment type="caution">
    <text evidence="1">The sequence shown here is derived from an EMBL/GenBank/DDBJ whole genome shotgun (WGS) entry which is preliminary data.</text>
</comment>
<evidence type="ECO:0000313" key="2">
    <source>
        <dbReference type="Proteomes" id="UP000316425"/>
    </source>
</evidence>
<gene>
    <name evidence="1" type="ORF">FPQ13_09935</name>
</gene>
<protein>
    <submittedName>
        <fullName evidence="1">Uncharacterized protein</fullName>
    </submittedName>
</protein>
<accession>A0A556PDR6</accession>
<dbReference type="Proteomes" id="UP000316425">
    <property type="component" value="Unassembled WGS sequence"/>
</dbReference>
<dbReference type="RefSeq" id="WP_144089177.1">
    <property type="nucleotide sequence ID" value="NZ_VMHE01000019.1"/>
</dbReference>
<organism evidence="1 2">
    <name type="scientific">Allobacillus salarius</name>
    <dbReference type="NCBI Taxonomy" id="1955272"/>
    <lineage>
        <taxon>Bacteria</taxon>
        <taxon>Bacillati</taxon>
        <taxon>Bacillota</taxon>
        <taxon>Bacilli</taxon>
        <taxon>Bacillales</taxon>
        <taxon>Bacillaceae</taxon>
        <taxon>Allobacillus</taxon>
    </lineage>
</organism>
<dbReference type="EMBL" id="VMHE01000019">
    <property type="protein sequence ID" value="TSJ62504.1"/>
    <property type="molecule type" value="Genomic_DNA"/>
</dbReference>
<evidence type="ECO:0000313" key="1">
    <source>
        <dbReference type="EMBL" id="TSJ62504.1"/>
    </source>
</evidence>
<dbReference type="AlphaFoldDB" id="A0A556PDR6"/>
<reference evidence="1 2" key="1">
    <citation type="submission" date="2019-07" db="EMBL/GenBank/DDBJ databases">
        <title>Allobacillus sp. nov. SKP isolated from shrimp paste of Euphausiacea.</title>
        <authorList>
            <person name="Kanchanasin P."/>
            <person name="Tanasupawat S."/>
            <person name="Shi W."/>
            <person name="Wu L."/>
            <person name="Ma J."/>
        </authorList>
    </citation>
    <scope>NUCLEOTIDE SEQUENCE [LARGE SCALE GENOMIC DNA]</scope>
    <source>
        <strain evidence="1 2">SKP4-8</strain>
    </source>
</reference>
<proteinExistence type="predicted"/>
<keyword evidence="2" id="KW-1185">Reference proteome</keyword>
<dbReference type="OrthoDB" id="128422at2"/>
<sequence length="89" mass="10014">MPACIMFVINAMLDSVQNPFLNQLIADFCISPQFKTSLLPSIFNTKYDQIIAGIFMLGVHKLGILISIRLGVNDKDITTSGHFFHERKN</sequence>
<name>A0A556PDR6_9BACI</name>